<evidence type="ECO:0000256" key="5">
    <source>
        <dbReference type="ARBA" id="ARBA00023274"/>
    </source>
</evidence>
<evidence type="ECO:0000313" key="10">
    <source>
        <dbReference type="Proteomes" id="UP000246569"/>
    </source>
</evidence>
<protein>
    <recommendedName>
        <fullName evidence="6 7">Large ribosomal subunit protein bL9</fullName>
    </recommendedName>
</protein>
<name>A0A317MQZ2_9GAMM</name>
<dbReference type="InterPro" id="IPR020070">
    <property type="entry name" value="Ribosomal_bL9_N"/>
</dbReference>
<reference evidence="9 10" key="1">
    <citation type="submission" date="2018-05" db="EMBL/GenBank/DDBJ databases">
        <title>Genomic Encyclopedia of Type Strains, Phase IV (KMG-IV): sequencing the most valuable type-strain genomes for metagenomic binning, comparative biology and taxonomic classification.</title>
        <authorList>
            <person name="Goeker M."/>
        </authorList>
    </citation>
    <scope>NUCLEOTIDE SEQUENCE [LARGE SCALE GENOMIC DNA]</scope>
    <source>
        <strain evidence="9 10">DSM 23606</strain>
    </source>
</reference>
<evidence type="ECO:0000259" key="8">
    <source>
        <dbReference type="PROSITE" id="PS00651"/>
    </source>
</evidence>
<dbReference type="SUPFAM" id="SSF55653">
    <property type="entry name" value="Ribosomal protein L9 C-domain"/>
    <property type="match status" value="1"/>
</dbReference>
<comment type="caution">
    <text evidence="9">The sequence shown here is derived from an EMBL/GenBank/DDBJ whole genome shotgun (WGS) entry which is preliminary data.</text>
</comment>
<dbReference type="GO" id="GO:0019843">
    <property type="term" value="F:rRNA binding"/>
    <property type="evidence" value="ECO:0007669"/>
    <property type="project" value="UniProtKB-UniRule"/>
</dbReference>
<evidence type="ECO:0000256" key="2">
    <source>
        <dbReference type="ARBA" id="ARBA00022730"/>
    </source>
</evidence>
<dbReference type="GO" id="GO:0006412">
    <property type="term" value="P:translation"/>
    <property type="evidence" value="ECO:0007669"/>
    <property type="project" value="UniProtKB-UniRule"/>
</dbReference>
<dbReference type="Pfam" id="PF03948">
    <property type="entry name" value="Ribosomal_L9_C"/>
    <property type="match status" value="1"/>
</dbReference>
<dbReference type="OrthoDB" id="9788336at2"/>
<dbReference type="InterPro" id="IPR036935">
    <property type="entry name" value="Ribosomal_bL9_N_sf"/>
</dbReference>
<evidence type="ECO:0000256" key="3">
    <source>
        <dbReference type="ARBA" id="ARBA00022884"/>
    </source>
</evidence>
<dbReference type="Pfam" id="PF01281">
    <property type="entry name" value="Ribosomal_L9_N"/>
    <property type="match status" value="1"/>
</dbReference>
<feature type="domain" description="Ribosomal protein L9" evidence="8">
    <location>
        <begin position="13"/>
        <end position="40"/>
    </location>
</feature>
<evidence type="ECO:0000256" key="6">
    <source>
        <dbReference type="ARBA" id="ARBA00035292"/>
    </source>
</evidence>
<dbReference type="InterPro" id="IPR036791">
    <property type="entry name" value="Ribosomal_bL9_C_sf"/>
</dbReference>
<dbReference type="AlphaFoldDB" id="A0A317MQZ2"/>
<dbReference type="EMBL" id="QGTJ01000016">
    <property type="protein sequence ID" value="PWV58536.1"/>
    <property type="molecule type" value="Genomic_DNA"/>
</dbReference>
<evidence type="ECO:0000256" key="7">
    <source>
        <dbReference type="HAMAP-Rule" id="MF_00503"/>
    </source>
</evidence>
<keyword evidence="3 7" id="KW-0694">RNA-binding</keyword>
<sequence>MEVILLTKVENLGNLGDRVTVRHGYGRNFLIPKGKATEATAANVARFEARRAELEAAAADALAKAQARRDQLADLLVTMAAKAGAEGRLFGSIGPADIADVVTAAGYELARSEVRMPEGPVRQVGEYEVDVHLHTDVNCKLHINVIAE</sequence>
<dbReference type="GO" id="GO:1990904">
    <property type="term" value="C:ribonucleoprotein complex"/>
    <property type="evidence" value="ECO:0007669"/>
    <property type="project" value="UniProtKB-KW"/>
</dbReference>
<organism evidence="9 10">
    <name type="scientific">Plasticicumulans acidivorans</name>
    <dbReference type="NCBI Taxonomy" id="886464"/>
    <lineage>
        <taxon>Bacteria</taxon>
        <taxon>Pseudomonadati</taxon>
        <taxon>Pseudomonadota</taxon>
        <taxon>Gammaproteobacteria</taxon>
        <taxon>Candidatus Competibacteraceae</taxon>
        <taxon>Plasticicumulans</taxon>
    </lineage>
</organism>
<keyword evidence="5 7" id="KW-0687">Ribonucleoprotein</keyword>
<dbReference type="InterPro" id="IPR000244">
    <property type="entry name" value="Ribosomal_bL9"/>
</dbReference>
<proteinExistence type="inferred from homology"/>
<dbReference type="InterPro" id="IPR009027">
    <property type="entry name" value="Ribosomal_bL9/RNase_H1_N"/>
</dbReference>
<dbReference type="InterPro" id="IPR020594">
    <property type="entry name" value="Ribosomal_bL9_bac/chp"/>
</dbReference>
<comment type="function">
    <text evidence="7">Binds to the 23S rRNA.</text>
</comment>
<keyword evidence="10" id="KW-1185">Reference proteome</keyword>
<evidence type="ECO:0000256" key="4">
    <source>
        <dbReference type="ARBA" id="ARBA00022980"/>
    </source>
</evidence>
<dbReference type="NCBIfam" id="TIGR00158">
    <property type="entry name" value="L9"/>
    <property type="match status" value="1"/>
</dbReference>
<accession>A0A317MQZ2</accession>
<keyword evidence="4 7" id="KW-0689">Ribosomal protein</keyword>
<dbReference type="HAMAP" id="MF_00503">
    <property type="entry name" value="Ribosomal_bL9"/>
    <property type="match status" value="1"/>
</dbReference>
<dbReference type="Gene3D" id="3.10.430.100">
    <property type="entry name" value="Ribosomal protein L9, C-terminal domain"/>
    <property type="match status" value="1"/>
</dbReference>
<dbReference type="Proteomes" id="UP000246569">
    <property type="component" value="Unassembled WGS sequence"/>
</dbReference>
<dbReference type="RefSeq" id="WP_110020514.1">
    <property type="nucleotide sequence ID" value="NZ_QGTJ01000016.1"/>
</dbReference>
<dbReference type="PANTHER" id="PTHR21368">
    <property type="entry name" value="50S RIBOSOMAL PROTEIN L9"/>
    <property type="match status" value="1"/>
</dbReference>
<dbReference type="InterPro" id="IPR020069">
    <property type="entry name" value="Ribosomal_bL9_C"/>
</dbReference>
<dbReference type="GO" id="GO:0003735">
    <property type="term" value="F:structural constituent of ribosome"/>
    <property type="evidence" value="ECO:0007669"/>
    <property type="project" value="InterPro"/>
</dbReference>
<gene>
    <name evidence="7" type="primary">rplI</name>
    <name evidence="9" type="ORF">C7443_11644</name>
</gene>
<dbReference type="PROSITE" id="PS00651">
    <property type="entry name" value="RIBOSOMAL_L9"/>
    <property type="match status" value="1"/>
</dbReference>
<dbReference type="SUPFAM" id="SSF55658">
    <property type="entry name" value="L9 N-domain-like"/>
    <property type="match status" value="1"/>
</dbReference>
<evidence type="ECO:0000256" key="1">
    <source>
        <dbReference type="ARBA" id="ARBA00010605"/>
    </source>
</evidence>
<keyword evidence="2 7" id="KW-0699">rRNA-binding</keyword>
<comment type="similarity">
    <text evidence="1 7">Belongs to the bacterial ribosomal protein bL9 family.</text>
</comment>
<evidence type="ECO:0000313" key="9">
    <source>
        <dbReference type="EMBL" id="PWV58536.1"/>
    </source>
</evidence>
<dbReference type="GO" id="GO:0005840">
    <property type="term" value="C:ribosome"/>
    <property type="evidence" value="ECO:0007669"/>
    <property type="project" value="UniProtKB-KW"/>
</dbReference>
<dbReference type="Gene3D" id="3.40.5.10">
    <property type="entry name" value="Ribosomal protein L9, N-terminal domain"/>
    <property type="match status" value="1"/>
</dbReference>